<feature type="compositionally biased region" description="Acidic residues" evidence="2">
    <location>
        <begin position="364"/>
        <end position="379"/>
    </location>
</feature>
<evidence type="ECO:0000313" key="4">
    <source>
        <dbReference type="Proteomes" id="UP000254866"/>
    </source>
</evidence>
<feature type="compositionally biased region" description="Low complexity" evidence="2">
    <location>
        <begin position="800"/>
        <end position="819"/>
    </location>
</feature>
<evidence type="ECO:0000313" key="3">
    <source>
        <dbReference type="EMBL" id="RDL41284.1"/>
    </source>
</evidence>
<accession>A0A370U0J1</accession>
<keyword evidence="1" id="KW-0175">Coiled coil</keyword>
<feature type="compositionally biased region" description="Polar residues" evidence="2">
    <location>
        <begin position="727"/>
        <end position="757"/>
    </location>
</feature>
<feature type="compositionally biased region" description="Acidic residues" evidence="2">
    <location>
        <begin position="616"/>
        <end position="626"/>
    </location>
</feature>
<feature type="compositionally biased region" description="Polar residues" evidence="2">
    <location>
        <begin position="783"/>
        <end position="794"/>
    </location>
</feature>
<feature type="region of interest" description="Disordered" evidence="2">
    <location>
        <begin position="1"/>
        <end position="183"/>
    </location>
</feature>
<feature type="compositionally biased region" description="Low complexity" evidence="2">
    <location>
        <begin position="102"/>
        <end position="113"/>
    </location>
</feature>
<name>A0A370U0J1_9HELO</name>
<organism evidence="3 4">
    <name type="scientific">Venustampulla echinocandica</name>
    <dbReference type="NCBI Taxonomy" id="2656787"/>
    <lineage>
        <taxon>Eukaryota</taxon>
        <taxon>Fungi</taxon>
        <taxon>Dikarya</taxon>
        <taxon>Ascomycota</taxon>
        <taxon>Pezizomycotina</taxon>
        <taxon>Leotiomycetes</taxon>
        <taxon>Helotiales</taxon>
        <taxon>Pleuroascaceae</taxon>
        <taxon>Venustampulla</taxon>
    </lineage>
</organism>
<dbReference type="RefSeq" id="XP_031873940.1">
    <property type="nucleotide sequence ID" value="XM_032009886.1"/>
</dbReference>
<evidence type="ECO:0000256" key="2">
    <source>
        <dbReference type="SAM" id="MobiDB-lite"/>
    </source>
</evidence>
<proteinExistence type="predicted"/>
<feature type="region of interest" description="Disordered" evidence="2">
    <location>
        <begin position="487"/>
        <end position="509"/>
    </location>
</feature>
<dbReference type="OrthoDB" id="3559869at2759"/>
<reference evidence="3 4" key="1">
    <citation type="journal article" date="2018" name="IMA Fungus">
        <title>IMA Genome-F 9: Draft genome sequence of Annulohypoxylon stygium, Aspergillus mulundensis, Berkeleyomyces basicola (syn. Thielaviopsis basicola), Ceratocystis smalleyi, two Cercospora beticola strains, Coleophoma cylindrospora, Fusarium fracticaudum, Phialophora cf. hyalina, and Morchella septimelata.</title>
        <authorList>
            <person name="Wingfield B.D."/>
            <person name="Bills G.F."/>
            <person name="Dong Y."/>
            <person name="Huang W."/>
            <person name="Nel W.J."/>
            <person name="Swalarsk-Parry B.S."/>
            <person name="Vaghefi N."/>
            <person name="Wilken P.M."/>
            <person name="An Z."/>
            <person name="de Beer Z.W."/>
            <person name="De Vos L."/>
            <person name="Chen L."/>
            <person name="Duong T.A."/>
            <person name="Gao Y."/>
            <person name="Hammerbacher A."/>
            <person name="Kikkert J.R."/>
            <person name="Li Y."/>
            <person name="Li H."/>
            <person name="Li K."/>
            <person name="Li Q."/>
            <person name="Liu X."/>
            <person name="Ma X."/>
            <person name="Naidoo K."/>
            <person name="Pethybridge S.J."/>
            <person name="Sun J."/>
            <person name="Steenkamp E.T."/>
            <person name="van der Nest M.A."/>
            <person name="van Wyk S."/>
            <person name="Wingfield M.J."/>
            <person name="Xiong C."/>
            <person name="Yue Q."/>
            <person name="Zhang X."/>
        </authorList>
    </citation>
    <scope>NUCLEOTIDE SEQUENCE [LARGE SCALE GENOMIC DNA]</scope>
    <source>
        <strain evidence="3 4">BP 5553</strain>
    </source>
</reference>
<feature type="compositionally biased region" description="Basic and acidic residues" evidence="2">
    <location>
        <begin position="540"/>
        <end position="577"/>
    </location>
</feature>
<feature type="region of interest" description="Disordered" evidence="2">
    <location>
        <begin position="783"/>
        <end position="857"/>
    </location>
</feature>
<dbReference type="GeneID" id="43594112"/>
<feature type="region of interest" description="Disordered" evidence="2">
    <location>
        <begin position="343"/>
        <end position="394"/>
    </location>
</feature>
<feature type="compositionally biased region" description="Polar residues" evidence="2">
    <location>
        <begin position="578"/>
        <end position="587"/>
    </location>
</feature>
<keyword evidence="4" id="KW-1185">Reference proteome</keyword>
<feature type="region of interest" description="Disordered" evidence="2">
    <location>
        <begin position="639"/>
        <end position="673"/>
    </location>
</feature>
<gene>
    <name evidence="3" type="ORF">BP5553_01263</name>
</gene>
<feature type="coiled-coil region" evidence="1">
    <location>
        <begin position="234"/>
        <end position="263"/>
    </location>
</feature>
<dbReference type="Proteomes" id="UP000254866">
    <property type="component" value="Unassembled WGS sequence"/>
</dbReference>
<comment type="caution">
    <text evidence="3">The sequence shown here is derived from an EMBL/GenBank/DDBJ whole genome shotgun (WGS) entry which is preliminary data.</text>
</comment>
<feature type="compositionally biased region" description="Low complexity" evidence="2">
    <location>
        <begin position="34"/>
        <end position="59"/>
    </location>
</feature>
<feature type="compositionally biased region" description="Basic residues" evidence="2">
    <location>
        <begin position="24"/>
        <end position="33"/>
    </location>
</feature>
<feature type="compositionally biased region" description="Basic and acidic residues" evidence="2">
    <location>
        <begin position="343"/>
        <end position="352"/>
    </location>
</feature>
<evidence type="ECO:0000256" key="1">
    <source>
        <dbReference type="SAM" id="Coils"/>
    </source>
</evidence>
<dbReference type="AlphaFoldDB" id="A0A370U0J1"/>
<sequence>MSSRRTRAHPSPSGFRQLEDQPRKRTTRARTQKTIKTIADSAQAAVDAPAASASASASARPLSPPTGTSRSQSENEHDVESDPQAVPESRSTSPPSPIHAQPSTSRTRTISPPSFKPFTLNNLNKVAKRTSPIGAARSRNQLNNKNASTTSPGRKPTSTKAPVHSVLGKHSRVEASSSTHQSVDDFDIEELSRPAKRTRNDMNIEPDYHYRSDSSVDMDALEDVTGNPISDREHQKKMKEIRAMEHRRELLREKKRMAKEEKASYLIIPENSTEKRLELKRNDIIDATRCLAKWAERDPSNPVPNAQQLEALLEAFKTQELAKAAATQATGEVPTTAGVVHEDTSTHHRDGAEQPDQPSAPMDAEADISETETEIEEPEFPGPPKTPEPKESRLWSTVSRVKDIVTTPFNFTFMGRRGESTIDATPIANHPSESPTKLAYDQLPAIPESLTRTPARIRRRRAPVTDKPAEKMQFTSGVRVRDITSQRAPAATPTHRNPWAPRAQTERKKRPYRAYLDKKPPTVTPVHLAGVITQERIKEIQDRQDREAEDRLAKARQESRRARVEDEEVSLAREHIINNETLSQAGQETGKKRKRRSVRTPPENAPGVFTVPYESSSEEGDSESENDTLMDTAGIVPTPLPVPQLPQIPISPTPVPRHVRRKKAPAKEKPVEPKRSLNLFKWDENSPTTAEITRMLCPPESPPTTLPSEDVLPVSPDYTLPSEESIPVSNDITIPSEQSLPVSNDSTLPSEEPLSMSNDITIPSEEALNIAVPEELQQLSYDTAQQTTEWQQTPPAKPRPSNAQLPPAPQPSALALANAKKYQPKHPSKLRNMTKMSPLHGETSGKENAGVGEGEGARPFTFDNFTAGVEKAVERLPEDFWVFPE</sequence>
<feature type="region of interest" description="Disordered" evidence="2">
    <location>
        <begin position="695"/>
        <end position="757"/>
    </location>
</feature>
<feature type="region of interest" description="Disordered" evidence="2">
    <location>
        <begin position="540"/>
        <end position="626"/>
    </location>
</feature>
<feature type="compositionally biased region" description="Polar residues" evidence="2">
    <location>
        <begin position="138"/>
        <end position="160"/>
    </location>
</feature>
<dbReference type="EMBL" id="NPIC01000001">
    <property type="protein sequence ID" value="RDL41284.1"/>
    <property type="molecule type" value="Genomic_DNA"/>
</dbReference>
<protein>
    <submittedName>
        <fullName evidence="3">Uncharacterized protein</fullName>
    </submittedName>
</protein>
<feature type="compositionally biased region" description="Pro residues" evidence="2">
    <location>
        <begin position="639"/>
        <end position="655"/>
    </location>
</feature>